<keyword evidence="14" id="KW-1185">Reference proteome</keyword>
<name>A0A3G1T4E1_9GAMA</name>
<evidence type="ECO:0008006" key="15">
    <source>
        <dbReference type="Google" id="ProtNLM"/>
    </source>
</evidence>
<evidence type="ECO:0000313" key="13">
    <source>
        <dbReference type="EMBL" id="AYA49814.1"/>
    </source>
</evidence>
<sequence>MAFYLPDWTCCGLWLFGRPRDRYHQLPEDPETFECPDRWRAEIDLGLPPGVQVGDLLRNEQTMGSLRQVYLLAVQANSITDHLKRFDAVRVPESCRGVVEAQVAKLQAVRSVIWNTMISLAVSGIEMDESGLKALLDKQAGDSLALMEMEKVATALKMDETGAWAQEISAVVSSVTAPAAAGAFLNPAQESELPAPVLAPPPPVMRQPERSGPAELVVEPPLT</sequence>
<evidence type="ECO:0000256" key="4">
    <source>
        <dbReference type="ARBA" id="ARBA00004328"/>
    </source>
</evidence>
<comment type="function">
    <text evidence="1">Plays several roles during the time course of infection, including egress of virus particles from the perinuclear space and secondary envelopment of cytoplasmic capsids that bud into specific trans-Golgi network (TGN)-derived membranes.</text>
</comment>
<evidence type="ECO:0000256" key="8">
    <source>
        <dbReference type="ARBA" id="ARBA00022844"/>
    </source>
</evidence>
<keyword evidence="10" id="KW-1035">Host cytoplasm</keyword>
<dbReference type="GO" id="GO:0044177">
    <property type="term" value="C:host cell Golgi apparatus"/>
    <property type="evidence" value="ECO:0007669"/>
    <property type="project" value="UniProtKB-SubCell"/>
</dbReference>
<reference evidence="13" key="1">
    <citation type="journal article" date="2018" name="Med. Microbiol. Immunol.">
        <title>Macaca arctoides gammaherpesvirus 1 (strain herpesvirus Macaca arctoides): virus sequence, phylogeny and characterisation of virus-transformed macaque and rabbit cell lines.</title>
        <authorList>
            <person name="Krumbholz A."/>
            <person name="Roempke J."/>
            <person name="Liehr T."/>
            <person name="Groth M."/>
            <person name="Meerbach A."/>
            <person name="Schacke M."/>
            <person name="Maschkowitz G."/>
            <person name="Fickenscher H."/>
            <person name="Klapper W."/>
            <person name="Sauerbrei A."/>
            <person name="Wutzler P."/>
            <person name="Zell R."/>
        </authorList>
    </citation>
    <scope>NUCLEOTIDE SEQUENCE</scope>
    <source>
        <strain evidence="13">HVMA</strain>
    </source>
</reference>
<dbReference type="EMBL" id="MG471437">
    <property type="protein sequence ID" value="AYA49814.1"/>
    <property type="molecule type" value="Genomic_DNA"/>
</dbReference>
<evidence type="ECO:0000313" key="14">
    <source>
        <dbReference type="Proteomes" id="UP001142452"/>
    </source>
</evidence>
<evidence type="ECO:0000256" key="6">
    <source>
        <dbReference type="ARBA" id="ARBA00022553"/>
    </source>
</evidence>
<protein>
    <recommendedName>
        <fullName evidence="15">BSRF1</fullName>
    </recommendedName>
</protein>
<comment type="similarity">
    <text evidence="5">Belongs to the herpesviridae UL51 family.</text>
</comment>
<dbReference type="Pfam" id="PF04533">
    <property type="entry name" value="Herpes_U44"/>
    <property type="match status" value="1"/>
</dbReference>
<evidence type="ECO:0000256" key="3">
    <source>
        <dbReference type="ARBA" id="ARBA00004192"/>
    </source>
</evidence>
<keyword evidence="7" id="KW-1040">Host Golgi apparatus</keyword>
<evidence type="ECO:0000256" key="10">
    <source>
        <dbReference type="ARBA" id="ARBA00023200"/>
    </source>
</evidence>
<keyword evidence="8" id="KW-0946">Virion</keyword>
<dbReference type="GO" id="GO:0044423">
    <property type="term" value="C:virion component"/>
    <property type="evidence" value="ECO:0007669"/>
    <property type="project" value="UniProtKB-KW"/>
</dbReference>
<keyword evidence="9" id="KW-0564">Palmitate</keyword>
<evidence type="ECO:0000256" key="1">
    <source>
        <dbReference type="ARBA" id="ARBA00001991"/>
    </source>
</evidence>
<feature type="region of interest" description="Disordered" evidence="12">
    <location>
        <begin position="193"/>
        <end position="223"/>
    </location>
</feature>
<proteinExistence type="inferred from homology"/>
<dbReference type="RefSeq" id="YP_010801340.1">
    <property type="nucleotide sequence ID" value="NC_076963.1"/>
</dbReference>
<dbReference type="Proteomes" id="UP001142452">
    <property type="component" value="Segment"/>
</dbReference>
<dbReference type="InterPro" id="IPR007619">
    <property type="entry name" value="Herpes_U44"/>
</dbReference>
<evidence type="ECO:0000256" key="5">
    <source>
        <dbReference type="ARBA" id="ARBA00006551"/>
    </source>
</evidence>
<accession>A0A3G1T4E1</accession>
<comment type="subcellular location">
    <subcellularLocation>
        <location evidence="2">Host Golgi apparatus</location>
    </subcellularLocation>
    <subcellularLocation>
        <location evidence="3">Host cytoplasm</location>
    </subcellularLocation>
    <subcellularLocation>
        <location evidence="4">Virion</location>
    </subcellularLocation>
</comment>
<evidence type="ECO:0000256" key="2">
    <source>
        <dbReference type="ARBA" id="ARBA00004136"/>
    </source>
</evidence>
<gene>
    <name evidence="13" type="primary">BSRF1</name>
</gene>
<evidence type="ECO:0000256" key="12">
    <source>
        <dbReference type="SAM" id="MobiDB-lite"/>
    </source>
</evidence>
<evidence type="ECO:0000256" key="11">
    <source>
        <dbReference type="ARBA" id="ARBA00023288"/>
    </source>
</evidence>
<keyword evidence="6" id="KW-0597">Phosphoprotein</keyword>
<evidence type="ECO:0000256" key="9">
    <source>
        <dbReference type="ARBA" id="ARBA00023139"/>
    </source>
</evidence>
<organism evidence="13 14">
    <name type="scientific">macacine gammaherpesvirus 13</name>
    <dbReference type="NCBI Taxonomy" id="2341050"/>
    <lineage>
        <taxon>Viruses</taxon>
        <taxon>Duplodnaviria</taxon>
        <taxon>Heunggongvirae</taxon>
        <taxon>Peploviricota</taxon>
        <taxon>Herviviricetes</taxon>
        <taxon>Herpesvirales</taxon>
        <taxon>Orthoherpesviridae</taxon>
        <taxon>Gammaherpesvirinae</taxon>
        <taxon>Lymphocryptovirus</taxon>
        <taxon>Lymphocryptovirus macacinegamma13</taxon>
    </lineage>
</organism>
<evidence type="ECO:0000256" key="7">
    <source>
        <dbReference type="ARBA" id="ARBA00022812"/>
    </source>
</evidence>
<dbReference type="GeneID" id="80540047"/>
<keyword evidence="11" id="KW-0449">Lipoprotein</keyword>
<dbReference type="KEGG" id="vg:80540047"/>